<dbReference type="OrthoDB" id="9779128at2"/>
<dbReference type="GO" id="GO:0008932">
    <property type="term" value="F:lytic endotransglycosylase activity"/>
    <property type="evidence" value="ECO:0007669"/>
    <property type="project" value="UniProtKB-UniRule"/>
</dbReference>
<dbReference type="Proteomes" id="UP000035760">
    <property type="component" value="Unassembled WGS sequence"/>
</dbReference>
<evidence type="ECO:0000313" key="6">
    <source>
        <dbReference type="EMBL" id="CDI01539.1"/>
    </source>
</evidence>
<dbReference type="CDD" id="cd22268">
    <property type="entry name" value="DPBB_RlpA-like"/>
    <property type="match status" value="1"/>
</dbReference>
<evidence type="ECO:0000313" key="7">
    <source>
        <dbReference type="Proteomes" id="UP000035760"/>
    </source>
</evidence>
<evidence type="ECO:0000259" key="5">
    <source>
        <dbReference type="Pfam" id="PF03330"/>
    </source>
</evidence>
<comment type="function">
    <text evidence="3">Lytic transglycosylase with a strong preference for naked glycan strands that lack stem peptides.</text>
</comment>
<dbReference type="NCBIfam" id="TIGR00413">
    <property type="entry name" value="rlpA"/>
    <property type="match status" value="1"/>
</dbReference>
<dbReference type="InterPro" id="IPR036908">
    <property type="entry name" value="RlpA-like_sf"/>
</dbReference>
<organism evidence="6 7">
    <name type="scientific">Candidatus Competibacter denitrificans Run_A_D11</name>
    <dbReference type="NCBI Taxonomy" id="1400863"/>
    <lineage>
        <taxon>Bacteria</taxon>
        <taxon>Pseudomonadati</taxon>
        <taxon>Pseudomonadota</taxon>
        <taxon>Gammaproteobacteria</taxon>
        <taxon>Candidatus Competibacteraceae</taxon>
        <taxon>Candidatus Competibacter</taxon>
    </lineage>
</organism>
<reference evidence="6" key="1">
    <citation type="submission" date="2013-07" db="EMBL/GenBank/DDBJ databases">
        <authorList>
            <person name="McIlroy S."/>
        </authorList>
    </citation>
    <scope>NUCLEOTIDE SEQUENCE [LARGE SCALE GENOMIC DNA]</scope>
    <source>
        <strain evidence="6">Run_A_D11</strain>
    </source>
</reference>
<evidence type="ECO:0000256" key="2">
    <source>
        <dbReference type="ARBA" id="ARBA00023316"/>
    </source>
</evidence>
<keyword evidence="1 3" id="KW-0456">Lyase</keyword>
<dbReference type="SUPFAM" id="SSF50685">
    <property type="entry name" value="Barwin-like endoglucanases"/>
    <property type="match status" value="1"/>
</dbReference>
<proteinExistence type="inferred from homology"/>
<dbReference type="InterPro" id="IPR012997">
    <property type="entry name" value="RplA"/>
</dbReference>
<evidence type="ECO:0000256" key="3">
    <source>
        <dbReference type="HAMAP-Rule" id="MF_02071"/>
    </source>
</evidence>
<evidence type="ECO:0000256" key="1">
    <source>
        <dbReference type="ARBA" id="ARBA00023239"/>
    </source>
</evidence>
<dbReference type="STRING" id="1400863.BN873_160002"/>
<keyword evidence="7" id="KW-1185">Reference proteome</keyword>
<dbReference type="AlphaFoldDB" id="W6M4I6"/>
<dbReference type="PANTHER" id="PTHR34183:SF1">
    <property type="entry name" value="ENDOLYTIC PEPTIDOGLYCAN TRANSGLYCOSYLASE RLPA"/>
    <property type="match status" value="1"/>
</dbReference>
<comment type="caution">
    <text evidence="6">The sequence shown here is derived from an EMBL/GenBank/DDBJ whole genome shotgun (WGS) entry which is preliminary data.</text>
</comment>
<dbReference type="Gene3D" id="2.40.40.10">
    <property type="entry name" value="RlpA-like domain"/>
    <property type="match status" value="1"/>
</dbReference>
<dbReference type="InterPro" id="IPR009009">
    <property type="entry name" value="RlpA-like_DPBB"/>
</dbReference>
<reference evidence="6" key="2">
    <citation type="submission" date="2014-03" db="EMBL/GenBank/DDBJ databases">
        <title>Candidatus Competibacter-lineage genomes retrieved from metagenomes reveal functional metabolic diversity.</title>
        <authorList>
            <person name="McIlroy S.J."/>
            <person name="Albertsen M."/>
            <person name="Andresen E.K."/>
            <person name="Saunders A.M."/>
            <person name="Kristiansen R."/>
            <person name="Stokholm-Bjerregaard M."/>
            <person name="Nielsen K.L."/>
            <person name="Nielsen P.H."/>
        </authorList>
    </citation>
    <scope>NUCLEOTIDE SEQUENCE</scope>
    <source>
        <strain evidence="6">Run_A_D11</strain>
    </source>
</reference>
<keyword evidence="2 3" id="KW-0961">Cell wall biogenesis/degradation</keyword>
<name>W6M4I6_9GAMM</name>
<gene>
    <name evidence="3" type="primary">rlpA</name>
    <name evidence="6" type="ORF">BN873_160002</name>
</gene>
<dbReference type="PANTHER" id="PTHR34183">
    <property type="entry name" value="ENDOLYTIC PEPTIDOGLYCAN TRANSGLYCOSYLASE RLPA"/>
    <property type="match status" value="1"/>
</dbReference>
<feature type="domain" description="RlpA-like protein double-psi beta-barrel" evidence="5">
    <location>
        <begin position="42"/>
        <end position="131"/>
    </location>
</feature>
<evidence type="ECO:0000256" key="4">
    <source>
        <dbReference type="RuleBase" id="RU003495"/>
    </source>
</evidence>
<dbReference type="HAMAP" id="MF_02071">
    <property type="entry name" value="RlpA"/>
    <property type="match status" value="1"/>
</dbReference>
<dbReference type="EC" id="4.2.2.-" evidence="3"/>
<dbReference type="EMBL" id="CBTJ020000021">
    <property type="protein sequence ID" value="CDI01539.1"/>
    <property type="molecule type" value="Genomic_DNA"/>
</dbReference>
<accession>W6M4I6</accession>
<comment type="similarity">
    <text evidence="3 4">Belongs to the RlpA family.</text>
</comment>
<dbReference type="Pfam" id="PF03330">
    <property type="entry name" value="DPBB_1"/>
    <property type="match status" value="1"/>
</dbReference>
<dbReference type="GO" id="GO:0071555">
    <property type="term" value="P:cell wall organization"/>
    <property type="evidence" value="ECO:0007669"/>
    <property type="project" value="UniProtKB-KW"/>
</dbReference>
<dbReference type="InterPro" id="IPR034718">
    <property type="entry name" value="RlpA"/>
</dbReference>
<dbReference type="GO" id="GO:0000270">
    <property type="term" value="P:peptidoglycan metabolic process"/>
    <property type="evidence" value="ECO:0007669"/>
    <property type="project" value="UniProtKB-UniRule"/>
</dbReference>
<protein>
    <recommendedName>
        <fullName evidence="3">Endolytic peptidoglycan transglycosylase RlpA</fullName>
        <ecNumber evidence="3">4.2.2.-</ecNumber>
    </recommendedName>
</protein>
<sequence length="136" mass="14567">MSVCPVDLNPSSKAIINTLRAMALGVSVLLIGIPTTVSAYEQVGNACWYGPRLHGRITANGERFNQNKLTAAHQSLPFGTKARVTNLDNKKSVRVTINDRGPHVGNCAIDVSRAAARRLGMTESGIVRVKIEAATK</sequence>